<sequence length="169" mass="18417">MDGNKLHMSGLINSYTPEQLKDIFGAHPQIDTIVLGQMPGSIDDEANLAGAAWVAARGVKTYLPQEGSIASGATYFFLVGKRRVVEEGAEVGVHSWADVTGVTARDLPRDDPAHERYIGFYEGIGWTRAQAEAFYFFTIEKAPAEDIYLMTPQEMLATGLATEVVPANH</sequence>
<dbReference type="AlphaFoldDB" id="A0AAN0RJG0"/>
<keyword evidence="1" id="KW-0378">Hydrolase</keyword>
<dbReference type="InterPro" id="IPR029045">
    <property type="entry name" value="ClpP/crotonase-like_dom_sf"/>
</dbReference>
<dbReference type="EMBL" id="CP003984">
    <property type="protein sequence ID" value="AII87323.1"/>
    <property type="molecule type" value="Genomic_DNA"/>
</dbReference>
<dbReference type="GO" id="GO:0016787">
    <property type="term" value="F:hydrolase activity"/>
    <property type="evidence" value="ECO:0007669"/>
    <property type="project" value="UniProtKB-KW"/>
</dbReference>
<proteinExistence type="predicted"/>
<gene>
    <name evidence="1" type="ORF">RCA23_c17890</name>
</gene>
<name>A0AAN0RJG0_9RHOB</name>
<dbReference type="Gene3D" id="3.90.226.10">
    <property type="entry name" value="2-enoyl-CoA Hydratase, Chain A, domain 1"/>
    <property type="match status" value="1"/>
</dbReference>
<keyword evidence="2" id="KW-1185">Reference proteome</keyword>
<dbReference type="RefSeq" id="WP_169701384.1">
    <property type="nucleotide sequence ID" value="NZ_CP003984.1"/>
</dbReference>
<evidence type="ECO:0000313" key="1">
    <source>
        <dbReference type="EMBL" id="AII87323.1"/>
    </source>
</evidence>
<dbReference type="Proteomes" id="UP000028680">
    <property type="component" value="Chromosome"/>
</dbReference>
<reference evidence="1 2" key="1">
    <citation type="journal article" date="2014" name="ISME J.">
        <title>Adaptation of an abundant Roseobacter RCA organism to pelagic systems revealed by genomic and transcriptomic analyses.</title>
        <authorList>
            <person name="Voget S."/>
            <person name="Wemheuer B."/>
            <person name="Brinkhoff T."/>
            <person name="Vollmers J."/>
            <person name="Dietrich S."/>
            <person name="Giebel H.A."/>
            <person name="Beardsley C."/>
            <person name="Sardemann C."/>
            <person name="Bakenhus I."/>
            <person name="Billerbeck S."/>
            <person name="Daniel R."/>
            <person name="Simon M."/>
        </authorList>
    </citation>
    <scope>NUCLEOTIDE SEQUENCE [LARGE SCALE GENOMIC DNA]</scope>
    <source>
        <strain evidence="1 2">RCA23</strain>
    </source>
</reference>
<dbReference type="KEGG" id="ptp:RCA23_c17890"/>
<dbReference type="SUPFAM" id="SSF52096">
    <property type="entry name" value="ClpP/crotonase"/>
    <property type="match status" value="1"/>
</dbReference>
<protein>
    <submittedName>
        <fullName evidence="1">Alpha/beta hydrolase</fullName>
    </submittedName>
</protein>
<accession>A0AAN0RJG0</accession>
<evidence type="ECO:0000313" key="2">
    <source>
        <dbReference type="Proteomes" id="UP000028680"/>
    </source>
</evidence>
<organism evidence="1 2">
    <name type="scientific">Planktomarina temperata RCA23</name>
    <dbReference type="NCBI Taxonomy" id="666509"/>
    <lineage>
        <taxon>Bacteria</taxon>
        <taxon>Pseudomonadati</taxon>
        <taxon>Pseudomonadota</taxon>
        <taxon>Alphaproteobacteria</taxon>
        <taxon>Rhodobacterales</taxon>
        <taxon>Paracoccaceae</taxon>
        <taxon>Planktomarina</taxon>
    </lineage>
</organism>